<dbReference type="InterPro" id="IPR020084">
    <property type="entry name" value="NUDIX_hydrolase_CS"/>
</dbReference>
<dbReference type="Gene3D" id="3.90.79.10">
    <property type="entry name" value="Nucleoside Triphosphate Pyrophosphohydrolase"/>
    <property type="match status" value="1"/>
</dbReference>
<feature type="domain" description="Nudix hydrolase" evidence="4">
    <location>
        <begin position="28"/>
        <end position="154"/>
    </location>
</feature>
<name>A0A418NGA5_9SPHN</name>
<dbReference type="PROSITE" id="PS51462">
    <property type="entry name" value="NUDIX"/>
    <property type="match status" value="1"/>
</dbReference>
<dbReference type="PROSITE" id="PS00893">
    <property type="entry name" value="NUDIX_BOX"/>
    <property type="match status" value="1"/>
</dbReference>
<comment type="similarity">
    <text evidence="3">Belongs to the Nudix hydrolase family.</text>
</comment>
<dbReference type="RefSeq" id="WP_119514166.1">
    <property type="nucleotide sequence ID" value="NZ_QXFK01000018.1"/>
</dbReference>
<dbReference type="Pfam" id="PF00293">
    <property type="entry name" value="NUDIX"/>
    <property type="match status" value="1"/>
</dbReference>
<accession>A0A418NGA5</accession>
<dbReference type="SUPFAM" id="SSF55811">
    <property type="entry name" value="Nudix"/>
    <property type="match status" value="1"/>
</dbReference>
<dbReference type="Proteomes" id="UP000285092">
    <property type="component" value="Unassembled WGS sequence"/>
</dbReference>
<dbReference type="PANTHER" id="PTHR43736:SF1">
    <property type="entry name" value="DIHYDRONEOPTERIN TRIPHOSPHATE DIPHOSPHATASE"/>
    <property type="match status" value="1"/>
</dbReference>
<proteinExistence type="inferred from homology"/>
<dbReference type="GO" id="GO:0016787">
    <property type="term" value="F:hydrolase activity"/>
    <property type="evidence" value="ECO:0007669"/>
    <property type="project" value="UniProtKB-KW"/>
</dbReference>
<dbReference type="OrthoDB" id="8480561at2"/>
<dbReference type="InterPro" id="IPR015797">
    <property type="entry name" value="NUDIX_hydrolase-like_dom_sf"/>
</dbReference>
<evidence type="ECO:0000256" key="3">
    <source>
        <dbReference type="RuleBase" id="RU003476"/>
    </source>
</evidence>
<protein>
    <submittedName>
        <fullName evidence="5">NUDIX domain-containing protein</fullName>
    </submittedName>
</protein>
<evidence type="ECO:0000313" key="6">
    <source>
        <dbReference type="Proteomes" id="UP000285092"/>
    </source>
</evidence>
<dbReference type="EMBL" id="QXFK01000018">
    <property type="protein sequence ID" value="RIV77089.1"/>
    <property type="molecule type" value="Genomic_DNA"/>
</dbReference>
<gene>
    <name evidence="5" type="ORF">D2V04_13355</name>
</gene>
<evidence type="ECO:0000313" key="5">
    <source>
        <dbReference type="EMBL" id="RIV77089.1"/>
    </source>
</evidence>
<sequence>MLRLIPASLHRRGYRLAHAVRKVWWRLARPRLNGCAIVASDIEGRLLLVRQSYGAGSWCFPTGGIRRGEDPEAAARRELREETGCEAHAMTLLGVQDDVLHGALHRVHVFATRISDTPRPDMREIIEARLFPPHSLPEPLSERTRRRLALWRERS</sequence>
<dbReference type="InterPro" id="IPR000086">
    <property type="entry name" value="NUDIX_hydrolase_dom"/>
</dbReference>
<comment type="cofactor">
    <cofactor evidence="1">
        <name>Mg(2+)</name>
        <dbReference type="ChEBI" id="CHEBI:18420"/>
    </cofactor>
</comment>
<dbReference type="AlphaFoldDB" id="A0A418NGA5"/>
<dbReference type="InterPro" id="IPR020476">
    <property type="entry name" value="Nudix_hydrolase"/>
</dbReference>
<keyword evidence="6" id="KW-1185">Reference proteome</keyword>
<dbReference type="PRINTS" id="PR00502">
    <property type="entry name" value="NUDIXFAMILY"/>
</dbReference>
<organism evidence="5 6">
    <name type="scientific">Pelagerythrobacter aerophilus</name>
    <dbReference type="NCBI Taxonomy" id="2306995"/>
    <lineage>
        <taxon>Bacteria</taxon>
        <taxon>Pseudomonadati</taxon>
        <taxon>Pseudomonadota</taxon>
        <taxon>Alphaproteobacteria</taxon>
        <taxon>Sphingomonadales</taxon>
        <taxon>Erythrobacteraceae</taxon>
        <taxon>Pelagerythrobacter</taxon>
    </lineage>
</organism>
<keyword evidence="2 3" id="KW-0378">Hydrolase</keyword>
<evidence type="ECO:0000259" key="4">
    <source>
        <dbReference type="PROSITE" id="PS51462"/>
    </source>
</evidence>
<evidence type="ECO:0000256" key="2">
    <source>
        <dbReference type="ARBA" id="ARBA00022801"/>
    </source>
</evidence>
<comment type="caution">
    <text evidence="5">The sequence shown here is derived from an EMBL/GenBank/DDBJ whole genome shotgun (WGS) entry which is preliminary data.</text>
</comment>
<reference evidence="5 6" key="1">
    <citation type="submission" date="2018-08" db="EMBL/GenBank/DDBJ databases">
        <title>Altererythrobacter sp.Ery1 and Ery12, the genome sequencing of novel strains in genus Alterythrobacter.</title>
        <authorList>
            <person name="Cheng H."/>
            <person name="Wu Y.-H."/>
            <person name="Fang C."/>
            <person name="Xu X.-W."/>
        </authorList>
    </citation>
    <scope>NUCLEOTIDE SEQUENCE [LARGE SCALE GENOMIC DNA]</scope>
    <source>
        <strain evidence="5 6">Ery1</strain>
    </source>
</reference>
<evidence type="ECO:0000256" key="1">
    <source>
        <dbReference type="ARBA" id="ARBA00001946"/>
    </source>
</evidence>
<dbReference type="PANTHER" id="PTHR43736">
    <property type="entry name" value="ADP-RIBOSE PYROPHOSPHATASE"/>
    <property type="match status" value="1"/>
</dbReference>